<proteinExistence type="predicted"/>
<evidence type="ECO:0000313" key="3">
    <source>
        <dbReference type="Proteomes" id="UP000190750"/>
    </source>
</evidence>
<keyword evidence="3" id="KW-1185">Reference proteome</keyword>
<protein>
    <submittedName>
        <fullName evidence="2">Uncharacterized protein</fullName>
    </submittedName>
</protein>
<reference evidence="2 3" key="1">
    <citation type="submission" date="2017-01" db="EMBL/GenBank/DDBJ databases">
        <title>Genome sequencing of Rhodoferax fermentans JCM 7819.</title>
        <authorList>
            <person name="Kim Y.J."/>
            <person name="Farh M.E.-A."/>
            <person name="Yang D.-C."/>
        </authorList>
    </citation>
    <scope>NUCLEOTIDE SEQUENCE [LARGE SCALE GENOMIC DNA]</scope>
    <source>
        <strain evidence="2 3">JCM 7819</strain>
    </source>
</reference>
<dbReference type="EMBL" id="MTJN01000002">
    <property type="protein sequence ID" value="OOV06692.1"/>
    <property type="molecule type" value="Genomic_DNA"/>
</dbReference>
<organism evidence="2 3">
    <name type="scientific">Rhodoferax fermentans</name>
    <dbReference type="NCBI Taxonomy" id="28066"/>
    <lineage>
        <taxon>Bacteria</taxon>
        <taxon>Pseudomonadati</taxon>
        <taxon>Pseudomonadota</taxon>
        <taxon>Betaproteobacteria</taxon>
        <taxon>Burkholderiales</taxon>
        <taxon>Comamonadaceae</taxon>
        <taxon>Rhodoferax</taxon>
    </lineage>
</organism>
<dbReference type="RefSeq" id="WP_078364512.1">
    <property type="nucleotide sequence ID" value="NZ_MTJN01000002.1"/>
</dbReference>
<dbReference type="OrthoDB" id="9178732at2"/>
<accession>A0A1T1ARF4</accession>
<dbReference type="Proteomes" id="UP000190750">
    <property type="component" value="Unassembled WGS sequence"/>
</dbReference>
<feature type="region of interest" description="Disordered" evidence="1">
    <location>
        <begin position="316"/>
        <end position="343"/>
    </location>
</feature>
<sequence length="343" mass="38058">MTSPKNDHSNITRFQLRSLDELAQRPKHLQPPLMHGIINAAEITVIRADAGVETSPFMYLLGRSLATNSDLGPFVTAGAVDVLLLDSSGHAAADAAFLHVLQQYDRDWTCADTQKHLTVYHRHHEKDSAVYLDTLEGRNALRETLLARPHTKVVILDDLESWLAPKRDRRDDNVNLEWVLEDLSKRNIALVVFDHATKAGDRFCGQFLAHTTNLIRLTPDSCAPTEIGGGFNIVRNKLGLSDKLPAKIQWWWAVVDGEFKTGWEWRDPESELSAKEIAIAERRIQVCNMAAQGMKQKEIVLALGIPQYTVSRDLAGAAKGAPGPRRSEVITKPLSSGGETGLH</sequence>
<evidence type="ECO:0000313" key="2">
    <source>
        <dbReference type="EMBL" id="OOV06692.1"/>
    </source>
</evidence>
<name>A0A1T1ARF4_RHOFE</name>
<gene>
    <name evidence="2" type="ORF">RF819_08100</name>
</gene>
<comment type="caution">
    <text evidence="2">The sequence shown here is derived from an EMBL/GenBank/DDBJ whole genome shotgun (WGS) entry which is preliminary data.</text>
</comment>
<evidence type="ECO:0000256" key="1">
    <source>
        <dbReference type="SAM" id="MobiDB-lite"/>
    </source>
</evidence>
<dbReference type="AlphaFoldDB" id="A0A1T1ARF4"/>